<evidence type="ECO:0000256" key="1">
    <source>
        <dbReference type="SAM" id="Phobius"/>
    </source>
</evidence>
<feature type="transmembrane region" description="Helical" evidence="1">
    <location>
        <begin position="14"/>
        <end position="31"/>
    </location>
</feature>
<evidence type="ECO:0000313" key="3">
    <source>
        <dbReference type="Proteomes" id="UP000054928"/>
    </source>
</evidence>
<dbReference type="AlphaFoldDB" id="A0A0P1AEG5"/>
<keyword evidence="3" id="KW-1185">Reference proteome</keyword>
<accession>A0A0P1AEG5</accession>
<evidence type="ECO:0000313" key="2">
    <source>
        <dbReference type="EMBL" id="CEG39177.1"/>
    </source>
</evidence>
<dbReference type="Proteomes" id="UP000054928">
    <property type="component" value="Unassembled WGS sequence"/>
</dbReference>
<reference evidence="3" key="1">
    <citation type="submission" date="2014-09" db="EMBL/GenBank/DDBJ databases">
        <authorList>
            <person name="Sharma Rahul"/>
            <person name="Thines Marco"/>
        </authorList>
    </citation>
    <scope>NUCLEOTIDE SEQUENCE [LARGE SCALE GENOMIC DNA]</scope>
</reference>
<keyword evidence="1" id="KW-0812">Transmembrane</keyword>
<dbReference type="GeneID" id="59053054"/>
<name>A0A0P1AEG5_PLAHL</name>
<keyword evidence="1" id="KW-0472">Membrane</keyword>
<proteinExistence type="predicted"/>
<dbReference type="EMBL" id="CCYD01000361">
    <property type="protein sequence ID" value="CEG39177.1"/>
    <property type="molecule type" value="Genomic_DNA"/>
</dbReference>
<keyword evidence="1" id="KW-1133">Transmembrane helix</keyword>
<protein>
    <submittedName>
        <fullName evidence="2">Uncharacterized protein</fullName>
    </submittedName>
</protein>
<dbReference type="RefSeq" id="XP_036263103.1">
    <property type="nucleotide sequence ID" value="XM_036407395.1"/>
</dbReference>
<organism evidence="2 3">
    <name type="scientific">Plasmopara halstedii</name>
    <name type="common">Downy mildew of sunflower</name>
    <dbReference type="NCBI Taxonomy" id="4781"/>
    <lineage>
        <taxon>Eukaryota</taxon>
        <taxon>Sar</taxon>
        <taxon>Stramenopiles</taxon>
        <taxon>Oomycota</taxon>
        <taxon>Peronosporomycetes</taxon>
        <taxon>Peronosporales</taxon>
        <taxon>Peronosporaceae</taxon>
        <taxon>Plasmopara</taxon>
    </lineage>
</organism>
<sequence length="142" mass="15905">MSGRHAAISRLDQIRSYISCLFSLMCFLFRLDLFVKMKRYSEFLDFSNVCSCIEPIALSTAAYATALTWIAACNSAPIKDKNFITDDPAPRSRSIDIGAPITCSGIPCPSCASPSEDKVRMKRDARVRKSLSMRKSDTFRFI</sequence>